<accession>A0ABP7PGG0</accession>
<dbReference type="EMBL" id="BAABBO010000010">
    <property type="protein sequence ID" value="GAA3964962.1"/>
    <property type="molecule type" value="Genomic_DNA"/>
</dbReference>
<evidence type="ECO:0008006" key="10">
    <source>
        <dbReference type="Google" id="ProtNLM"/>
    </source>
</evidence>
<organism evidence="8 9">
    <name type="scientific">Allohahella marinimesophila</name>
    <dbReference type="NCBI Taxonomy" id="1054972"/>
    <lineage>
        <taxon>Bacteria</taxon>
        <taxon>Pseudomonadati</taxon>
        <taxon>Pseudomonadota</taxon>
        <taxon>Gammaproteobacteria</taxon>
        <taxon>Oceanospirillales</taxon>
        <taxon>Hahellaceae</taxon>
        <taxon>Allohahella</taxon>
    </lineage>
</organism>
<evidence type="ECO:0000256" key="1">
    <source>
        <dbReference type="ARBA" id="ARBA00004651"/>
    </source>
</evidence>
<proteinExistence type="predicted"/>
<evidence type="ECO:0000256" key="3">
    <source>
        <dbReference type="ARBA" id="ARBA00022692"/>
    </source>
</evidence>
<feature type="transmembrane region" description="Helical" evidence="6">
    <location>
        <begin position="197"/>
        <end position="220"/>
    </location>
</feature>
<evidence type="ECO:0000313" key="9">
    <source>
        <dbReference type="Proteomes" id="UP001501337"/>
    </source>
</evidence>
<evidence type="ECO:0000313" key="8">
    <source>
        <dbReference type="EMBL" id="GAA3964962.1"/>
    </source>
</evidence>
<keyword evidence="9" id="KW-1185">Reference proteome</keyword>
<comment type="subcellular location">
    <subcellularLocation>
        <location evidence="1">Cell membrane</location>
        <topology evidence="1">Multi-pass membrane protein</topology>
    </subcellularLocation>
</comment>
<protein>
    <recommendedName>
        <fullName evidence="10">Cytochrome c oxidase assembly factor CtaG</fullName>
    </recommendedName>
</protein>
<evidence type="ECO:0000256" key="2">
    <source>
        <dbReference type="ARBA" id="ARBA00022475"/>
    </source>
</evidence>
<evidence type="ECO:0000256" key="5">
    <source>
        <dbReference type="ARBA" id="ARBA00023136"/>
    </source>
</evidence>
<gene>
    <name evidence="8" type="ORF">GCM10022278_23460</name>
</gene>
<dbReference type="Proteomes" id="UP001501337">
    <property type="component" value="Unassembled WGS sequence"/>
</dbReference>
<feature type="signal peptide" evidence="7">
    <location>
        <begin position="1"/>
        <end position="24"/>
    </location>
</feature>
<feature type="transmembrane region" description="Helical" evidence="6">
    <location>
        <begin position="240"/>
        <end position="259"/>
    </location>
</feature>
<evidence type="ECO:0000256" key="4">
    <source>
        <dbReference type="ARBA" id="ARBA00022989"/>
    </source>
</evidence>
<evidence type="ECO:0000256" key="7">
    <source>
        <dbReference type="SAM" id="SignalP"/>
    </source>
</evidence>
<feature type="transmembrane region" description="Helical" evidence="6">
    <location>
        <begin position="96"/>
        <end position="116"/>
    </location>
</feature>
<dbReference type="InterPro" id="IPR019108">
    <property type="entry name" value="Caa3_assmbl_CtaG-rel"/>
</dbReference>
<feature type="transmembrane region" description="Helical" evidence="6">
    <location>
        <begin position="34"/>
        <end position="54"/>
    </location>
</feature>
<dbReference type="RefSeq" id="WP_344806547.1">
    <property type="nucleotide sequence ID" value="NZ_BAABBO010000010.1"/>
</dbReference>
<keyword evidence="7" id="KW-0732">Signal</keyword>
<feature type="transmembrane region" description="Helical" evidence="6">
    <location>
        <begin position="66"/>
        <end position="84"/>
    </location>
</feature>
<keyword evidence="3 6" id="KW-0812">Transmembrane</keyword>
<feature type="chain" id="PRO_5045080711" description="Cytochrome c oxidase assembly factor CtaG" evidence="7">
    <location>
        <begin position="25"/>
        <end position="278"/>
    </location>
</feature>
<keyword evidence="4 6" id="KW-1133">Transmembrane helix</keyword>
<name>A0ABP7PGG0_9GAMM</name>
<keyword evidence="5 6" id="KW-0472">Membrane</keyword>
<sequence length="278" mass="30833">MPLRRRHLYLPCAAAIVAPSPALAHSPLAGDTDSQLAAGVSALVLATLWLLYLSGAFRQPPRKVRLAGFHAAMLLSLLAVLGPLDTLAQDSTAWHMVQHMLFLVVIAPLWVLSRPLPQLAAAGGRLIARMAGPLLRCARHPMLIAYIHAFVIWFWHTPHFYRLALDDPWWHLTEHTLFLVTAGLLWWVVLHSSRRHMGWALAALLFTLMNTGFLGAVLTFASSPLYGDARGLEDQQLAGLIMWVPGAVPYLLASAWVGYRWTKQMQRTVVAQARHSEA</sequence>
<reference evidence="9" key="1">
    <citation type="journal article" date="2019" name="Int. J. Syst. Evol. Microbiol.">
        <title>The Global Catalogue of Microorganisms (GCM) 10K type strain sequencing project: providing services to taxonomists for standard genome sequencing and annotation.</title>
        <authorList>
            <consortium name="The Broad Institute Genomics Platform"/>
            <consortium name="The Broad Institute Genome Sequencing Center for Infectious Disease"/>
            <person name="Wu L."/>
            <person name="Ma J."/>
        </authorList>
    </citation>
    <scope>NUCLEOTIDE SEQUENCE [LARGE SCALE GENOMIC DNA]</scope>
    <source>
        <strain evidence="9">JCM 17555</strain>
    </source>
</reference>
<dbReference type="Pfam" id="PF09678">
    <property type="entry name" value="Caa3_CtaG"/>
    <property type="match status" value="1"/>
</dbReference>
<evidence type="ECO:0000256" key="6">
    <source>
        <dbReference type="SAM" id="Phobius"/>
    </source>
</evidence>
<feature type="transmembrane region" description="Helical" evidence="6">
    <location>
        <begin position="137"/>
        <end position="156"/>
    </location>
</feature>
<comment type="caution">
    <text evidence="8">The sequence shown here is derived from an EMBL/GenBank/DDBJ whole genome shotgun (WGS) entry which is preliminary data.</text>
</comment>
<feature type="transmembrane region" description="Helical" evidence="6">
    <location>
        <begin position="168"/>
        <end position="190"/>
    </location>
</feature>
<keyword evidence="2" id="KW-1003">Cell membrane</keyword>